<dbReference type="EMBL" id="CP046294">
    <property type="protein sequence ID" value="QGR69016.1"/>
    <property type="molecule type" value="Genomic_DNA"/>
</dbReference>
<sequence length="144" mass="16395">MLDMLKRQPLVSDIDLSDINIIQFILNGIPAKAMDYHHSICIGVFFIERKMISNSVIQYITLMLVALENTQDFALQFNDGNWWLWGRYTLDNSEIIGSENQELSMKLEQIHAVIQHLSGLVATLNPSQSNALTKQKKHISKAIP</sequence>
<accession>A0ABX6F5A6</accession>
<organism evidence="1 2">
    <name type="scientific">Yersinia intermedia</name>
    <dbReference type="NCBI Taxonomy" id="631"/>
    <lineage>
        <taxon>Bacteria</taxon>
        <taxon>Pseudomonadati</taxon>
        <taxon>Pseudomonadota</taxon>
        <taxon>Gammaproteobacteria</taxon>
        <taxon>Enterobacterales</taxon>
        <taxon>Yersiniaceae</taxon>
        <taxon>Yersinia</taxon>
    </lineage>
</organism>
<dbReference type="GeneID" id="58049257"/>
<proteinExistence type="predicted"/>
<gene>
    <name evidence="1" type="ORF">FOC37_00655</name>
</gene>
<protein>
    <recommendedName>
        <fullName evidence="3">Secretion system apparatus protein B</fullName>
    </recommendedName>
</protein>
<dbReference type="RefSeq" id="WP_032906798.1">
    <property type="nucleotide sequence ID" value="NZ_CABHXW010000039.1"/>
</dbReference>
<dbReference type="Proteomes" id="UP000424966">
    <property type="component" value="Chromosome"/>
</dbReference>
<evidence type="ECO:0000313" key="1">
    <source>
        <dbReference type="EMBL" id="QGR69016.1"/>
    </source>
</evidence>
<reference evidence="1 2" key="1">
    <citation type="submission" date="2019-11" db="EMBL/GenBank/DDBJ databases">
        <title>FDA dAtabase for Regulatory Grade micrObial Sequences (FDA-ARGOS): Supporting development and validation of Infectious Disease Dx tests.</title>
        <authorList>
            <person name="Patel R."/>
            <person name="Rucinski S."/>
            <person name="Tallon L."/>
            <person name="Sadzewicz L."/>
            <person name="Vavikolanu K."/>
            <person name="Mehta A."/>
            <person name="Aluvathingal J."/>
            <person name="Nadendla S."/>
            <person name="Nandy P."/>
            <person name="Geyer C."/>
            <person name="Yan Y."/>
            <person name="Sichtig H."/>
        </authorList>
    </citation>
    <scope>NUCLEOTIDE SEQUENCE [LARGE SCALE GENOMIC DNA]</scope>
    <source>
        <strain evidence="1 2">FDAARGOS_729</strain>
    </source>
</reference>
<evidence type="ECO:0000313" key="2">
    <source>
        <dbReference type="Proteomes" id="UP000424966"/>
    </source>
</evidence>
<name>A0ABX6F5A6_YERIN</name>
<evidence type="ECO:0008006" key="3">
    <source>
        <dbReference type="Google" id="ProtNLM"/>
    </source>
</evidence>
<keyword evidence="2" id="KW-1185">Reference proteome</keyword>